<dbReference type="EMBL" id="JBGBPQ010000015">
    <property type="protein sequence ID" value="KAL1510658.1"/>
    <property type="molecule type" value="Genomic_DNA"/>
</dbReference>
<keyword evidence="5" id="KW-1185">Reference proteome</keyword>
<gene>
    <name evidence="1" type="ORF">AB1Y20_006953</name>
    <name evidence="2" type="ORF">AB1Y20_006954</name>
    <name evidence="3" type="ORF">AB1Y20_006955</name>
    <name evidence="4" type="ORF">AB1Y20_006956</name>
</gene>
<reference evidence="4 5" key="1">
    <citation type="journal article" date="2024" name="Science">
        <title>Giant polyketide synthase enzymes in the biosynthesis of giant marine polyether toxins.</title>
        <authorList>
            <person name="Fallon T.R."/>
            <person name="Shende V.V."/>
            <person name="Wierzbicki I.H."/>
            <person name="Pendleton A.L."/>
            <person name="Watervoot N.F."/>
            <person name="Auber R.P."/>
            <person name="Gonzalez D.J."/>
            <person name="Wisecaver J.H."/>
            <person name="Moore B.S."/>
        </authorList>
    </citation>
    <scope>NUCLEOTIDE SEQUENCE [LARGE SCALE GENOMIC DNA]</scope>
    <source>
        <strain evidence="4 5">12B1</strain>
    </source>
</reference>
<organism evidence="4 5">
    <name type="scientific">Prymnesium parvum</name>
    <name type="common">Toxic golden alga</name>
    <dbReference type="NCBI Taxonomy" id="97485"/>
    <lineage>
        <taxon>Eukaryota</taxon>
        <taxon>Haptista</taxon>
        <taxon>Haptophyta</taxon>
        <taxon>Prymnesiophyceae</taxon>
        <taxon>Prymnesiales</taxon>
        <taxon>Prymnesiaceae</taxon>
        <taxon>Prymnesium</taxon>
    </lineage>
</organism>
<evidence type="ECO:0000313" key="3">
    <source>
        <dbReference type="EMBL" id="KAL1510657.1"/>
    </source>
</evidence>
<dbReference type="AlphaFoldDB" id="A0AB34IZ14"/>
<dbReference type="EMBL" id="JBGBPQ010000015">
    <property type="protein sequence ID" value="KAL1510656.1"/>
    <property type="molecule type" value="Genomic_DNA"/>
</dbReference>
<sequence length="190" mass="21517">MPADLFPLFKPSKSVSMGEIDTGCVRKGRKQRERIASKELLKAFKEQFDTSRRLRDSTNNDLFFDLLGIWVPAKLNHEQECLHVSGTVEFWADNRMSAKLTSRTGTCEVDDFEGTAWWTASTNSEGKTEVHAMWSSNFDLHTDDGCEKIGDTFPYSPEKGILTLVVSSFGDRPRMNRTFTRKAVGLQNPD</sequence>
<evidence type="ECO:0000313" key="5">
    <source>
        <dbReference type="Proteomes" id="UP001515480"/>
    </source>
</evidence>
<dbReference type="EMBL" id="JBGBPQ010000015">
    <property type="protein sequence ID" value="KAL1510655.1"/>
    <property type="molecule type" value="Genomic_DNA"/>
</dbReference>
<evidence type="ECO:0000313" key="1">
    <source>
        <dbReference type="EMBL" id="KAL1510655.1"/>
    </source>
</evidence>
<evidence type="ECO:0000313" key="2">
    <source>
        <dbReference type="EMBL" id="KAL1510656.1"/>
    </source>
</evidence>
<evidence type="ECO:0000313" key="4">
    <source>
        <dbReference type="EMBL" id="KAL1510658.1"/>
    </source>
</evidence>
<proteinExistence type="predicted"/>
<comment type="caution">
    <text evidence="4">The sequence shown here is derived from an EMBL/GenBank/DDBJ whole genome shotgun (WGS) entry which is preliminary data.</text>
</comment>
<protein>
    <submittedName>
        <fullName evidence="4">Uncharacterized protein</fullName>
    </submittedName>
</protein>
<accession>A0AB34IZ14</accession>
<dbReference type="Proteomes" id="UP001515480">
    <property type="component" value="Unassembled WGS sequence"/>
</dbReference>
<dbReference type="EMBL" id="JBGBPQ010000015">
    <property type="protein sequence ID" value="KAL1510657.1"/>
    <property type="molecule type" value="Genomic_DNA"/>
</dbReference>
<name>A0AB34IZ14_PRYPA</name>